<evidence type="ECO:0000256" key="1">
    <source>
        <dbReference type="ARBA" id="ARBA00001798"/>
    </source>
</evidence>
<evidence type="ECO:0000313" key="15">
    <source>
        <dbReference type="Proteomes" id="UP001642540"/>
    </source>
</evidence>
<dbReference type="InterPro" id="IPR044066">
    <property type="entry name" value="TRIAD_supradom"/>
</dbReference>
<evidence type="ECO:0000259" key="12">
    <source>
        <dbReference type="PROSITE" id="PS50089"/>
    </source>
</evidence>
<dbReference type="Proteomes" id="UP001642540">
    <property type="component" value="Unassembled WGS sequence"/>
</dbReference>
<reference evidence="14 15" key="1">
    <citation type="submission" date="2024-08" db="EMBL/GenBank/DDBJ databases">
        <authorList>
            <person name="Cucini C."/>
            <person name="Frati F."/>
        </authorList>
    </citation>
    <scope>NUCLEOTIDE SEQUENCE [LARGE SCALE GENOMIC DNA]</scope>
</reference>
<dbReference type="InterPro" id="IPR013083">
    <property type="entry name" value="Znf_RING/FYVE/PHD"/>
</dbReference>
<evidence type="ECO:0000256" key="6">
    <source>
        <dbReference type="ARBA" id="ARBA00022737"/>
    </source>
</evidence>
<feature type="domain" description="RING-type" evidence="13">
    <location>
        <begin position="147"/>
        <end position="362"/>
    </location>
</feature>
<sequence length="532" mass="62029">MAEKRDAPEKLDENPAIKKPKIEPLHVEANNEDEDIEDDQDYEEGQVSSDDDYSEVNDCCEIGSEPSSSEYNYSTFSPEIQILTSESLPSEMKNLLSLVEQNLKVSSSDAYLLLNHFSWDAQTLYEKYYDDNNEEYFRKNGLPYTISKFECHICFSSFTKEESVDYPTCGHNFCSPCLFEYIKTRISENGFQSSIQCPEPNCNTLFKDDFIKNVIKTDLELVQRYDLILINDFVNKNKYLKYCPGERCDAIWRMNWDGVPWNFQEVACKCGESYCFSCNKKWHFPLSCTLHEFWLKNTPDDFGNENLRWIQTNTKSCPKCLSNIQKNGGCNQMTCKKCGFKFCWLCLKPWAKHGILYCNDADILNNAESAAAKNHLRFLFAYDRFVAYGLSYDLERKMLEEAPARMCEIKSAMQMKHPNEAWFYEDAIKGLLICRKLLQYSFPFVHYLERGSQVEIFETNMNHLHEAVTDLFFYLAQDQSPKFLGENKLKVMNLTNFCKQRRKVLIEHVNEGYIIGGKWSWSFNKVLAPELG</sequence>
<dbReference type="InterPro" id="IPR001841">
    <property type="entry name" value="Znf_RING"/>
</dbReference>
<dbReference type="Gene3D" id="3.30.40.10">
    <property type="entry name" value="Zinc/RING finger domain, C3HC4 (zinc finger)"/>
    <property type="match status" value="1"/>
</dbReference>
<accession>A0ABP1Q4Q8</accession>
<evidence type="ECO:0000256" key="11">
    <source>
        <dbReference type="SAM" id="MobiDB-lite"/>
    </source>
</evidence>
<dbReference type="Gene3D" id="1.20.120.1750">
    <property type="match status" value="1"/>
</dbReference>
<evidence type="ECO:0000256" key="4">
    <source>
        <dbReference type="ARBA" id="ARBA00022679"/>
    </source>
</evidence>
<evidence type="ECO:0000256" key="10">
    <source>
        <dbReference type="PROSITE-ProRule" id="PRU00175"/>
    </source>
</evidence>
<organism evidence="14 15">
    <name type="scientific">Orchesella dallaii</name>
    <dbReference type="NCBI Taxonomy" id="48710"/>
    <lineage>
        <taxon>Eukaryota</taxon>
        <taxon>Metazoa</taxon>
        <taxon>Ecdysozoa</taxon>
        <taxon>Arthropoda</taxon>
        <taxon>Hexapoda</taxon>
        <taxon>Collembola</taxon>
        <taxon>Entomobryomorpha</taxon>
        <taxon>Entomobryoidea</taxon>
        <taxon>Orchesellidae</taxon>
        <taxon>Orchesellinae</taxon>
        <taxon>Orchesella</taxon>
    </lineage>
</organism>
<evidence type="ECO:0000256" key="3">
    <source>
        <dbReference type="ARBA" id="ARBA00012251"/>
    </source>
</evidence>
<dbReference type="InterPro" id="IPR018957">
    <property type="entry name" value="Znf_C3HC4_RING-type"/>
</dbReference>
<dbReference type="InterPro" id="IPR048962">
    <property type="entry name" value="ARIH1-like_UBL"/>
</dbReference>
<dbReference type="Pfam" id="PF21235">
    <property type="entry name" value="UBA_ARI1"/>
    <property type="match status" value="1"/>
</dbReference>
<evidence type="ECO:0000256" key="5">
    <source>
        <dbReference type="ARBA" id="ARBA00022723"/>
    </source>
</evidence>
<dbReference type="Pfam" id="PF00097">
    <property type="entry name" value="zf-C3HC4"/>
    <property type="match status" value="1"/>
</dbReference>
<proteinExistence type="inferred from homology"/>
<comment type="similarity">
    <text evidence="2">Belongs to the RBR family. Ariadne subfamily.</text>
</comment>
<dbReference type="InterPro" id="IPR017907">
    <property type="entry name" value="Znf_RING_CS"/>
</dbReference>
<protein>
    <recommendedName>
        <fullName evidence="3">RBR-type E3 ubiquitin transferase</fullName>
        <ecNumber evidence="3">2.3.2.31</ecNumber>
    </recommendedName>
</protein>
<dbReference type="SUPFAM" id="SSF57850">
    <property type="entry name" value="RING/U-box"/>
    <property type="match status" value="3"/>
</dbReference>
<comment type="caution">
    <text evidence="14">The sequence shown here is derived from an EMBL/GenBank/DDBJ whole genome shotgun (WGS) entry which is preliminary data.</text>
</comment>
<comment type="catalytic activity">
    <reaction evidence="1">
        <text>[E2 ubiquitin-conjugating enzyme]-S-ubiquitinyl-L-cysteine + [acceptor protein]-L-lysine = [E2 ubiquitin-conjugating enzyme]-L-cysteine + [acceptor protein]-N(6)-ubiquitinyl-L-lysine.</text>
        <dbReference type="EC" id="2.3.2.31"/>
    </reaction>
</comment>
<dbReference type="PROSITE" id="PS51873">
    <property type="entry name" value="TRIAD"/>
    <property type="match status" value="1"/>
</dbReference>
<feature type="compositionally biased region" description="Acidic residues" evidence="11">
    <location>
        <begin position="30"/>
        <end position="54"/>
    </location>
</feature>
<keyword evidence="5" id="KW-0479">Metal-binding</keyword>
<feature type="domain" description="RING-type" evidence="12">
    <location>
        <begin position="151"/>
        <end position="198"/>
    </location>
</feature>
<dbReference type="SMART" id="SM00647">
    <property type="entry name" value="IBR"/>
    <property type="match status" value="2"/>
</dbReference>
<dbReference type="PROSITE" id="PS50089">
    <property type="entry name" value="ZF_RING_2"/>
    <property type="match status" value="1"/>
</dbReference>
<keyword evidence="4" id="KW-0808">Transferase</keyword>
<keyword evidence="9" id="KW-0862">Zinc</keyword>
<evidence type="ECO:0000259" key="13">
    <source>
        <dbReference type="PROSITE" id="PS51873"/>
    </source>
</evidence>
<dbReference type="Pfam" id="PF22191">
    <property type="entry name" value="IBR_1"/>
    <property type="match status" value="1"/>
</dbReference>
<keyword evidence="7 10" id="KW-0863">Zinc-finger</keyword>
<keyword evidence="8" id="KW-0833">Ubl conjugation pathway</keyword>
<feature type="region of interest" description="Disordered" evidence="11">
    <location>
        <begin position="1"/>
        <end position="54"/>
    </location>
</feature>
<dbReference type="EMBL" id="CAXLJM020000023">
    <property type="protein sequence ID" value="CAL8089223.1"/>
    <property type="molecule type" value="Genomic_DNA"/>
</dbReference>
<gene>
    <name evidence="14" type="ORF">ODALV1_LOCUS7304</name>
</gene>
<feature type="compositionally biased region" description="Basic and acidic residues" evidence="11">
    <location>
        <begin position="1"/>
        <end position="26"/>
    </location>
</feature>
<evidence type="ECO:0000313" key="14">
    <source>
        <dbReference type="EMBL" id="CAL8089223.1"/>
    </source>
</evidence>
<evidence type="ECO:0000256" key="2">
    <source>
        <dbReference type="ARBA" id="ARBA00005884"/>
    </source>
</evidence>
<evidence type="ECO:0000256" key="9">
    <source>
        <dbReference type="ARBA" id="ARBA00022833"/>
    </source>
</evidence>
<keyword evidence="6" id="KW-0677">Repeat</keyword>
<dbReference type="PROSITE" id="PS00518">
    <property type="entry name" value="ZF_RING_1"/>
    <property type="match status" value="1"/>
</dbReference>
<dbReference type="InterPro" id="IPR002867">
    <property type="entry name" value="IBR_dom"/>
</dbReference>
<name>A0ABP1Q4Q8_9HEXA</name>
<dbReference type="InterPro" id="IPR031127">
    <property type="entry name" value="E3_UB_ligase_RBR"/>
</dbReference>
<dbReference type="PANTHER" id="PTHR11685">
    <property type="entry name" value="RBR FAMILY RING FINGER AND IBR DOMAIN-CONTAINING"/>
    <property type="match status" value="1"/>
</dbReference>
<evidence type="ECO:0000256" key="8">
    <source>
        <dbReference type="ARBA" id="ARBA00022786"/>
    </source>
</evidence>
<dbReference type="EC" id="2.3.2.31" evidence="3"/>
<keyword evidence="15" id="KW-1185">Reference proteome</keyword>
<dbReference type="Pfam" id="PF01485">
    <property type="entry name" value="IBR"/>
    <property type="match status" value="1"/>
</dbReference>
<evidence type="ECO:0000256" key="7">
    <source>
        <dbReference type="ARBA" id="ARBA00022771"/>
    </source>
</evidence>